<reference evidence="1 2" key="1">
    <citation type="submission" date="2018-05" db="EMBL/GenBank/DDBJ databases">
        <title>Animal gut microbial communities from fecal samples from Wisconsin, USA.</title>
        <authorList>
            <person name="Neumann A."/>
        </authorList>
    </citation>
    <scope>NUCLEOTIDE SEQUENCE [LARGE SCALE GENOMIC DNA]</scope>
    <source>
        <strain evidence="1 2">UWS4</strain>
    </source>
</reference>
<organism evidence="1 2">
    <name type="scientific">Hallerella porci</name>
    <dbReference type="NCBI Taxonomy" id="1945871"/>
    <lineage>
        <taxon>Bacteria</taxon>
        <taxon>Pseudomonadati</taxon>
        <taxon>Fibrobacterota</taxon>
        <taxon>Fibrobacteria</taxon>
        <taxon>Fibrobacterales</taxon>
        <taxon>Fibrobacteraceae</taxon>
        <taxon>Hallerella</taxon>
    </lineage>
</organism>
<accession>A0ABX5LHH9</accession>
<sequence>MGIDIRGKDDVVFGYDLVLASDFQSELSNITGGVIKGEMPIRGTFSLQELKDAYVVVMDLSEVVGKILEQYHITNSPIVSSLKSFFSPSKGMVELWRQKYSTLLDAYVNKLEKNLDLAIVEKELALSIGEIEDNISLDLKLRLESERQYFWIDGLVKNSDVLNICSNKDFKLLKSTFQIMPNHSLAPIVERCKGENNDYQQCFDLRNLCKEDLYRITHSINANDFTIGVTVRTKQGGIVTVDGEVR</sequence>
<protein>
    <submittedName>
        <fullName evidence="1">Uncharacterized protein</fullName>
    </submittedName>
</protein>
<proteinExistence type="predicted"/>
<dbReference type="Proteomes" id="UP000245523">
    <property type="component" value="Unassembled WGS sequence"/>
</dbReference>
<keyword evidence="2" id="KW-1185">Reference proteome</keyword>
<name>A0ABX5LHH9_9BACT</name>
<evidence type="ECO:0000313" key="2">
    <source>
        <dbReference type="Proteomes" id="UP000245523"/>
    </source>
</evidence>
<comment type="caution">
    <text evidence="1">The sequence shown here is derived from an EMBL/GenBank/DDBJ whole genome shotgun (WGS) entry which is preliminary data.</text>
</comment>
<gene>
    <name evidence="1" type="ORF">B0H50_14213</name>
</gene>
<evidence type="ECO:0000313" key="1">
    <source>
        <dbReference type="EMBL" id="PWK88735.1"/>
    </source>
</evidence>
<dbReference type="EMBL" id="QGHD01000042">
    <property type="protein sequence ID" value="PWK88735.1"/>
    <property type="molecule type" value="Genomic_DNA"/>
</dbReference>